<comment type="miscellaneous">
    <text evidence="9">Carbon 2 of the heme B porphyrin ring is defined according to the Fischer nomenclature.</text>
</comment>
<feature type="transmembrane region" description="Helical" evidence="9">
    <location>
        <begin position="95"/>
        <end position="117"/>
    </location>
</feature>
<keyword evidence="4 9" id="KW-0812">Transmembrane</keyword>
<dbReference type="EC" id="2.5.1.141" evidence="9"/>
<dbReference type="InterPro" id="IPR000537">
    <property type="entry name" value="UbiA_prenyltransferase"/>
</dbReference>
<gene>
    <name evidence="9" type="primary">ctaB</name>
    <name evidence="10" type="ORF">HNQ92_002977</name>
</gene>
<dbReference type="GO" id="GO:0006784">
    <property type="term" value="P:heme A biosynthetic process"/>
    <property type="evidence" value="ECO:0007669"/>
    <property type="project" value="TreeGrafter"/>
</dbReference>
<evidence type="ECO:0000256" key="6">
    <source>
        <dbReference type="ARBA" id="ARBA00023133"/>
    </source>
</evidence>
<comment type="catalytic activity">
    <reaction evidence="8 9">
        <text>heme b + (2E,6E)-farnesyl diphosphate + H2O = Fe(II)-heme o + diphosphate</text>
        <dbReference type="Rhea" id="RHEA:28070"/>
        <dbReference type="ChEBI" id="CHEBI:15377"/>
        <dbReference type="ChEBI" id="CHEBI:33019"/>
        <dbReference type="ChEBI" id="CHEBI:60344"/>
        <dbReference type="ChEBI" id="CHEBI:60530"/>
        <dbReference type="ChEBI" id="CHEBI:175763"/>
        <dbReference type="EC" id="2.5.1.141"/>
    </reaction>
</comment>
<protein>
    <recommendedName>
        <fullName evidence="9">Protoheme IX farnesyltransferase</fullName>
        <ecNumber evidence="9">2.5.1.141</ecNumber>
    </recommendedName>
    <alternativeName>
        <fullName evidence="9">Heme B farnesyltransferase</fullName>
    </alternativeName>
    <alternativeName>
        <fullName evidence="9">Heme O synthase</fullName>
    </alternativeName>
</protein>
<dbReference type="UniPathway" id="UPA00834">
    <property type="reaction ID" value="UER00712"/>
</dbReference>
<evidence type="ECO:0000313" key="11">
    <source>
        <dbReference type="Proteomes" id="UP000557307"/>
    </source>
</evidence>
<feature type="transmembrane region" description="Helical" evidence="9">
    <location>
        <begin position="275"/>
        <end position="294"/>
    </location>
</feature>
<keyword evidence="5 9" id="KW-1133">Transmembrane helix</keyword>
<dbReference type="PANTHER" id="PTHR43448:SF2">
    <property type="entry name" value="PROTOHEME IX FARNESYLTRANSFERASE, MITOCHONDRIAL"/>
    <property type="match status" value="1"/>
</dbReference>
<dbReference type="RefSeq" id="WP_184174785.1">
    <property type="nucleotide sequence ID" value="NZ_JACHGF010000004.1"/>
</dbReference>
<comment type="similarity">
    <text evidence="9">Belongs to the UbiA prenyltransferase family. Protoheme IX farnesyltransferase subfamily.</text>
</comment>
<accession>A0A840TYX7</accession>
<feature type="transmembrane region" description="Helical" evidence="9">
    <location>
        <begin position="217"/>
        <end position="238"/>
    </location>
</feature>
<dbReference type="InterPro" id="IPR044878">
    <property type="entry name" value="UbiA_sf"/>
</dbReference>
<comment type="function">
    <text evidence="9">Converts heme B (protoheme IX) to heme O by substitution of the vinyl group on carbon 2 of heme B porphyrin ring with a hydroxyethyl farnesyl side group.</text>
</comment>
<keyword evidence="3 9" id="KW-0808">Transferase</keyword>
<evidence type="ECO:0000256" key="1">
    <source>
        <dbReference type="ARBA" id="ARBA00004141"/>
    </source>
</evidence>
<evidence type="ECO:0000256" key="3">
    <source>
        <dbReference type="ARBA" id="ARBA00022679"/>
    </source>
</evidence>
<dbReference type="CDD" id="cd13957">
    <property type="entry name" value="PT_UbiA_Cox10"/>
    <property type="match status" value="1"/>
</dbReference>
<feature type="transmembrane region" description="Helical" evidence="9">
    <location>
        <begin position="244"/>
        <end position="263"/>
    </location>
</feature>
<evidence type="ECO:0000256" key="5">
    <source>
        <dbReference type="ARBA" id="ARBA00022989"/>
    </source>
</evidence>
<feature type="transmembrane region" description="Helical" evidence="9">
    <location>
        <begin position="148"/>
        <end position="167"/>
    </location>
</feature>
<dbReference type="NCBIfam" id="TIGR01473">
    <property type="entry name" value="cyoE_ctaB"/>
    <property type="match status" value="1"/>
</dbReference>
<dbReference type="GO" id="GO:0005886">
    <property type="term" value="C:plasma membrane"/>
    <property type="evidence" value="ECO:0007669"/>
    <property type="project" value="UniProtKB-SubCell"/>
</dbReference>
<keyword evidence="2 9" id="KW-1003">Cell membrane</keyword>
<comment type="caution">
    <text evidence="10">The sequence shown here is derived from an EMBL/GenBank/DDBJ whole genome shotgun (WGS) entry which is preliminary data.</text>
</comment>
<evidence type="ECO:0000256" key="7">
    <source>
        <dbReference type="ARBA" id="ARBA00023136"/>
    </source>
</evidence>
<dbReference type="PANTHER" id="PTHR43448">
    <property type="entry name" value="PROTOHEME IX FARNESYLTRANSFERASE, MITOCHONDRIAL"/>
    <property type="match status" value="1"/>
</dbReference>
<keyword evidence="7 9" id="KW-0472">Membrane</keyword>
<proteinExistence type="inferred from homology"/>
<dbReference type="Proteomes" id="UP000557307">
    <property type="component" value="Unassembled WGS sequence"/>
</dbReference>
<dbReference type="EMBL" id="JACHGF010000004">
    <property type="protein sequence ID" value="MBB5284829.1"/>
    <property type="molecule type" value="Genomic_DNA"/>
</dbReference>
<evidence type="ECO:0000256" key="2">
    <source>
        <dbReference type="ARBA" id="ARBA00022475"/>
    </source>
</evidence>
<keyword evidence="6 9" id="KW-0350">Heme biosynthesis</keyword>
<dbReference type="Pfam" id="PF01040">
    <property type="entry name" value="UbiA"/>
    <property type="match status" value="1"/>
</dbReference>
<feature type="transmembrane region" description="Helical" evidence="9">
    <location>
        <begin position="21"/>
        <end position="41"/>
    </location>
</feature>
<feature type="transmembrane region" description="Helical" evidence="9">
    <location>
        <begin position="123"/>
        <end position="141"/>
    </location>
</feature>
<dbReference type="HAMAP" id="MF_00154">
    <property type="entry name" value="CyoE_CtaB"/>
    <property type="match status" value="1"/>
</dbReference>
<comment type="pathway">
    <text evidence="9">Porphyrin-containing compound metabolism; heme O biosynthesis; heme O from protoheme: step 1/1.</text>
</comment>
<evidence type="ECO:0000256" key="9">
    <source>
        <dbReference type="HAMAP-Rule" id="MF_00154"/>
    </source>
</evidence>
<dbReference type="GO" id="GO:0008495">
    <property type="term" value="F:protoheme IX farnesyltransferase activity"/>
    <property type="evidence" value="ECO:0007669"/>
    <property type="project" value="UniProtKB-UniRule"/>
</dbReference>
<feature type="transmembrane region" description="Helical" evidence="9">
    <location>
        <begin position="53"/>
        <end position="74"/>
    </location>
</feature>
<evidence type="ECO:0000313" key="10">
    <source>
        <dbReference type="EMBL" id="MBB5284829.1"/>
    </source>
</evidence>
<comment type="subcellular location">
    <subcellularLocation>
        <location evidence="9">Cell membrane</location>
        <topology evidence="9">Multi-pass membrane protein</topology>
    </subcellularLocation>
    <subcellularLocation>
        <location evidence="1">Membrane</location>
        <topology evidence="1">Multi-pass membrane protein</topology>
    </subcellularLocation>
</comment>
<organism evidence="10 11">
    <name type="scientific">Rhabdobacter roseus</name>
    <dbReference type="NCBI Taxonomy" id="1655419"/>
    <lineage>
        <taxon>Bacteria</taxon>
        <taxon>Pseudomonadati</taxon>
        <taxon>Bacteroidota</taxon>
        <taxon>Cytophagia</taxon>
        <taxon>Cytophagales</taxon>
        <taxon>Cytophagaceae</taxon>
        <taxon>Rhabdobacter</taxon>
    </lineage>
</organism>
<reference evidence="10 11" key="1">
    <citation type="submission" date="2020-08" db="EMBL/GenBank/DDBJ databases">
        <title>Genomic Encyclopedia of Type Strains, Phase IV (KMG-IV): sequencing the most valuable type-strain genomes for metagenomic binning, comparative biology and taxonomic classification.</title>
        <authorList>
            <person name="Goeker M."/>
        </authorList>
    </citation>
    <scope>NUCLEOTIDE SEQUENCE [LARGE SCALE GENOMIC DNA]</scope>
    <source>
        <strain evidence="10 11">DSM 105074</strain>
    </source>
</reference>
<dbReference type="InterPro" id="IPR006369">
    <property type="entry name" value="Protohaem_IX_farnesylTrfase"/>
</dbReference>
<evidence type="ECO:0000256" key="8">
    <source>
        <dbReference type="ARBA" id="ARBA00047690"/>
    </source>
</evidence>
<name>A0A840TYX7_9BACT</name>
<dbReference type="AlphaFoldDB" id="A0A840TYX7"/>
<keyword evidence="11" id="KW-1185">Reference proteome</keyword>
<dbReference type="GO" id="GO:0048034">
    <property type="term" value="P:heme O biosynthetic process"/>
    <property type="evidence" value="ECO:0007669"/>
    <property type="project" value="UniProtKB-UniRule"/>
</dbReference>
<sequence>MISASNDLSFGTKVGEKVKALFALLKFRLAFLVAFSGAFGYSLGVKVMDWGHLGLFFVAAIGITGAANIINQVIEKDLDKLMKRTANRPLPSQRLTVDEAIIWAVFLGVMALTLFLVFFNLRAALLSLLSLILYGFVYTPLKRVGPIAVFVGAFPGAFPPMIGWVAATNHFGLEPGILFAIQFFWQFPHFWAIAWVLDDDYKKAGFKLLPSAGGKDIHTTIQIMIYTLFLIPVGWLPYKLGMTGINSAFVATVFGVLFLAQTFHLMRTCTDRTALQLMFGSFIYLPIVQIAFLLDKL</sequence>
<evidence type="ECO:0000256" key="4">
    <source>
        <dbReference type="ARBA" id="ARBA00022692"/>
    </source>
</evidence>
<dbReference type="Gene3D" id="1.10.357.140">
    <property type="entry name" value="UbiA prenyltransferase"/>
    <property type="match status" value="1"/>
</dbReference>
<feature type="transmembrane region" description="Helical" evidence="9">
    <location>
        <begin position="179"/>
        <end position="197"/>
    </location>
</feature>